<organism evidence="6 7">
    <name type="scientific">Flavipsychrobacter stenotrophus</name>
    <dbReference type="NCBI Taxonomy" id="2077091"/>
    <lineage>
        <taxon>Bacteria</taxon>
        <taxon>Pseudomonadati</taxon>
        <taxon>Bacteroidota</taxon>
        <taxon>Chitinophagia</taxon>
        <taxon>Chitinophagales</taxon>
        <taxon>Chitinophagaceae</taxon>
        <taxon>Flavipsychrobacter</taxon>
    </lineage>
</organism>
<evidence type="ECO:0000259" key="5">
    <source>
        <dbReference type="Pfam" id="PF25021"/>
    </source>
</evidence>
<dbReference type="Proteomes" id="UP000239872">
    <property type="component" value="Unassembled WGS sequence"/>
</dbReference>
<dbReference type="RefSeq" id="WP_105040933.1">
    <property type="nucleotide sequence ID" value="NZ_PPSL01000006.1"/>
</dbReference>
<dbReference type="Pfam" id="PF25021">
    <property type="entry name" value="TEN_NHL"/>
    <property type="match status" value="2"/>
</dbReference>
<dbReference type="PROSITE" id="PS51125">
    <property type="entry name" value="NHL"/>
    <property type="match status" value="1"/>
</dbReference>
<feature type="domain" description="Teneurin NHL" evidence="5">
    <location>
        <begin position="260"/>
        <end position="310"/>
    </location>
</feature>
<keyword evidence="3" id="KW-0732">Signal</keyword>
<dbReference type="OrthoDB" id="641420at2"/>
<dbReference type="PANTHER" id="PTHR13833:SF71">
    <property type="entry name" value="NHL DOMAIN-CONTAINING PROTEIN"/>
    <property type="match status" value="1"/>
</dbReference>
<dbReference type="PANTHER" id="PTHR13833">
    <property type="match status" value="1"/>
</dbReference>
<evidence type="ECO:0000313" key="7">
    <source>
        <dbReference type="Proteomes" id="UP000239872"/>
    </source>
</evidence>
<evidence type="ECO:0000256" key="3">
    <source>
        <dbReference type="SAM" id="SignalP"/>
    </source>
</evidence>
<proteinExistence type="predicted"/>
<name>A0A2S7SRE8_9BACT</name>
<dbReference type="SUPFAM" id="SSF101898">
    <property type="entry name" value="NHL repeat"/>
    <property type="match status" value="1"/>
</dbReference>
<dbReference type="EMBL" id="PPSL01000006">
    <property type="protein sequence ID" value="PQJ09483.1"/>
    <property type="molecule type" value="Genomic_DNA"/>
</dbReference>
<protein>
    <submittedName>
        <fullName evidence="6">Uncharacterized protein</fullName>
    </submittedName>
</protein>
<feature type="repeat" description="NHL" evidence="2">
    <location>
        <begin position="97"/>
        <end position="133"/>
    </location>
</feature>
<sequence length="890" mass="89644">MKKIILASMLCLISLLTYAQAGYITTIAGTGTAGYTGNGVPATTATIDVTTGMAIDGTGNIFISDLNNHVVRKINTSGIITTIAGNGTQGFSGDMGPATDAQLDKPRGLACDATGNLYISDYKNRRIRKVSTSGVITTFAGIGTEGSTGDLGPATAAEFNSVSDLAFDGTGNLYVCDQAENVIRVINTSGYINAFAGDGTATTAGDLGPATAAGINSPTCITIDGAGNLLITQFNDNRIRKVNTSGVISTLTGTGSAGYTGDGNPATGAQIDGPIGITCDATGNIYFSDAFNYVIRQINTSGIISTYAGSGTAGFSGDGGLATAAQLGGTSLIRANSSGSLALFDGGNHRIRLITADNPPSFIGGSSQTLTVCQDASATSINTLLAITEPDAGQTETWSVTSGPAHGSLSAAYSTVSTGSPITITPTGLTYTPTTGYSGTDAFTVEVTDGIAVTSTTITVTINPPPTVAAISGSSTTLCAGSNLTLTDATPGGTWSSGTTAVATVNSSGMVHGLAGGTTNISYSVANSCGTTYVAYVITVIASPNAGTLSGTTSVCRLESTTLTPSGDAGGTWSASNTTATVVGGVVTGGAGVGNLYQTDTITYAVTNSCGTSVATKAVIIRGIPYRSAGTSSICVGRPQLEVFSPSGVSLTAVTATGCSAVISGTSMTITATVVAAPCITITFSLANSTATVCHDTIVHSYNSSSYPITLSGSQYVRLGNTISLGGFFGIGYNWTVSPSTSIGFLVSGSVVSGVSSTGTVTISPSASGNVGDQAIITVTRTNGCLESDTQKVEIICPTCKPANETELLVADVGYLEVYPNPGSGKFTISLPSDNSLSAITITDLAGKIIATRIIAKDKVDFDLSNYPRGMYIINVTAGEKKYREKVLIE</sequence>
<dbReference type="Gene3D" id="2.60.40.1080">
    <property type="match status" value="1"/>
</dbReference>
<keyword evidence="1" id="KW-0677">Repeat</keyword>
<dbReference type="InterPro" id="IPR001258">
    <property type="entry name" value="NHL_repeat"/>
</dbReference>
<dbReference type="Gene3D" id="2.120.10.30">
    <property type="entry name" value="TolB, C-terminal domain"/>
    <property type="match status" value="3"/>
</dbReference>
<accession>A0A2S7SRE8</accession>
<dbReference type="NCBIfam" id="TIGR01965">
    <property type="entry name" value="VCBS_repeat"/>
    <property type="match status" value="1"/>
</dbReference>
<evidence type="ECO:0000259" key="4">
    <source>
        <dbReference type="Pfam" id="PF18962"/>
    </source>
</evidence>
<feature type="domain" description="Teneurin NHL" evidence="5">
    <location>
        <begin position="92"/>
        <end position="141"/>
    </location>
</feature>
<dbReference type="InterPro" id="IPR008964">
    <property type="entry name" value="Invasin/intimin_cell_adhesion"/>
</dbReference>
<feature type="domain" description="Secretion system C-terminal sorting" evidence="4">
    <location>
        <begin position="818"/>
        <end position="889"/>
    </location>
</feature>
<evidence type="ECO:0000313" key="6">
    <source>
        <dbReference type="EMBL" id="PQJ09483.1"/>
    </source>
</evidence>
<dbReference type="Pfam" id="PF17963">
    <property type="entry name" value="Big_9"/>
    <property type="match status" value="1"/>
</dbReference>
<dbReference type="CDD" id="cd14953">
    <property type="entry name" value="NHL_like_1"/>
    <property type="match status" value="1"/>
</dbReference>
<dbReference type="SUPFAM" id="SSF49373">
    <property type="entry name" value="Invasin/intimin cell-adhesion fragments"/>
    <property type="match status" value="1"/>
</dbReference>
<dbReference type="InterPro" id="IPR026444">
    <property type="entry name" value="Secre_tail"/>
</dbReference>
<feature type="signal peptide" evidence="3">
    <location>
        <begin position="1"/>
        <end position="21"/>
    </location>
</feature>
<comment type="caution">
    <text evidence="6">The sequence shown here is derived from an EMBL/GenBank/DDBJ whole genome shotgun (WGS) entry which is preliminary data.</text>
</comment>
<dbReference type="AlphaFoldDB" id="A0A2S7SRE8"/>
<feature type="chain" id="PRO_5015573181" evidence="3">
    <location>
        <begin position="22"/>
        <end position="890"/>
    </location>
</feature>
<dbReference type="InterPro" id="IPR010221">
    <property type="entry name" value="VCBS_dom"/>
</dbReference>
<keyword evidence="7" id="KW-1185">Reference proteome</keyword>
<dbReference type="Pfam" id="PF18962">
    <property type="entry name" value="Por_Secre_tail"/>
    <property type="match status" value="1"/>
</dbReference>
<dbReference type="InterPro" id="IPR056822">
    <property type="entry name" value="TEN_NHL"/>
</dbReference>
<gene>
    <name evidence="6" type="ORF">CJD36_019785</name>
</gene>
<reference evidence="6 7" key="1">
    <citation type="submission" date="2018-01" db="EMBL/GenBank/DDBJ databases">
        <title>A novel member of the phylum Bacteroidetes isolated from glacier ice.</title>
        <authorList>
            <person name="Liu Q."/>
            <person name="Xin Y.-H."/>
        </authorList>
    </citation>
    <scope>NUCLEOTIDE SEQUENCE [LARGE SCALE GENOMIC DNA]</scope>
    <source>
        <strain evidence="6 7">RB1R16</strain>
    </source>
</reference>
<dbReference type="NCBIfam" id="TIGR04183">
    <property type="entry name" value="Por_Secre_tail"/>
    <property type="match status" value="1"/>
</dbReference>
<dbReference type="InterPro" id="IPR011042">
    <property type="entry name" value="6-blade_b-propeller_TolB-like"/>
</dbReference>
<evidence type="ECO:0000256" key="1">
    <source>
        <dbReference type="ARBA" id="ARBA00022737"/>
    </source>
</evidence>
<evidence type="ECO:0000256" key="2">
    <source>
        <dbReference type="PROSITE-ProRule" id="PRU00504"/>
    </source>
</evidence>
<dbReference type="Gene3D" id="2.60.40.3440">
    <property type="match status" value="1"/>
</dbReference>